<dbReference type="AlphaFoldDB" id="A0A1I0CBC1"/>
<feature type="transmembrane region" description="Helical" evidence="7">
    <location>
        <begin position="244"/>
        <end position="263"/>
    </location>
</feature>
<comment type="similarity">
    <text evidence="2">Belongs to the EamA transporter family.</text>
</comment>
<feature type="transmembrane region" description="Helical" evidence="7">
    <location>
        <begin position="66"/>
        <end position="88"/>
    </location>
</feature>
<gene>
    <name evidence="9" type="ORF">SAMN05421676_10385</name>
</gene>
<feature type="transmembrane region" description="Helical" evidence="7">
    <location>
        <begin position="31"/>
        <end position="54"/>
    </location>
</feature>
<dbReference type="Proteomes" id="UP000199095">
    <property type="component" value="Unassembled WGS sequence"/>
</dbReference>
<dbReference type="Pfam" id="PF00892">
    <property type="entry name" value="EamA"/>
    <property type="match status" value="2"/>
</dbReference>
<evidence type="ECO:0000259" key="8">
    <source>
        <dbReference type="Pfam" id="PF00892"/>
    </source>
</evidence>
<proteinExistence type="inferred from homology"/>
<evidence type="ECO:0000256" key="5">
    <source>
        <dbReference type="ARBA" id="ARBA00022989"/>
    </source>
</evidence>
<sequence>MKNIYILLLLVMLLWGFNISAVKVLVSNIDPILLTSIRIFVAGISVLVIAYFINIFRFPNKKEWKLIFFIAIFNVIVHHSTVALGLTITSGVNAGLILGMGPLVTVLFSALLLRKQVTVYRIAGFISGFIGVIITILTGAEGFSSISIGDLLVFLGMLTQAYSFILISKLNPSFDPRLLTGYMLIIGSFFVFIISLFNGSHMGELTNLIHWKIGFVFLFSAVFCTAIGHMIYNFAIKKVGPAESAIFINFNTFFAVLGAAIFLKETITYHHLVGLVFIVAGVLMGSGTIDYWLKMKHQKEKGI</sequence>
<keyword evidence="5 7" id="KW-1133">Transmembrane helix</keyword>
<dbReference type="EMBL" id="FOHJ01000003">
    <property type="protein sequence ID" value="SET16188.1"/>
    <property type="molecule type" value="Genomic_DNA"/>
</dbReference>
<dbReference type="OrthoDB" id="4529062at2"/>
<keyword evidence="6 7" id="KW-0472">Membrane</keyword>
<feature type="transmembrane region" description="Helical" evidence="7">
    <location>
        <begin position="209"/>
        <end position="232"/>
    </location>
</feature>
<feature type="transmembrane region" description="Helical" evidence="7">
    <location>
        <begin position="94"/>
        <end position="113"/>
    </location>
</feature>
<evidence type="ECO:0000256" key="6">
    <source>
        <dbReference type="ARBA" id="ARBA00023136"/>
    </source>
</evidence>
<name>A0A1I0CBC1_9BACI</name>
<dbReference type="InterPro" id="IPR037185">
    <property type="entry name" value="EmrE-like"/>
</dbReference>
<evidence type="ECO:0000313" key="10">
    <source>
        <dbReference type="Proteomes" id="UP000199095"/>
    </source>
</evidence>
<feature type="domain" description="EamA" evidence="8">
    <location>
        <begin position="4"/>
        <end position="136"/>
    </location>
</feature>
<evidence type="ECO:0000256" key="7">
    <source>
        <dbReference type="SAM" id="Phobius"/>
    </source>
</evidence>
<keyword evidence="10" id="KW-1185">Reference proteome</keyword>
<dbReference type="STRING" id="237682.SAMN05421676_10385"/>
<feature type="transmembrane region" description="Helical" evidence="7">
    <location>
        <begin position="179"/>
        <end position="197"/>
    </location>
</feature>
<dbReference type="GO" id="GO:0005886">
    <property type="term" value="C:plasma membrane"/>
    <property type="evidence" value="ECO:0007669"/>
    <property type="project" value="UniProtKB-SubCell"/>
</dbReference>
<feature type="transmembrane region" description="Helical" evidence="7">
    <location>
        <begin position="146"/>
        <end position="167"/>
    </location>
</feature>
<evidence type="ECO:0000256" key="1">
    <source>
        <dbReference type="ARBA" id="ARBA00004651"/>
    </source>
</evidence>
<dbReference type="SUPFAM" id="SSF103481">
    <property type="entry name" value="Multidrug resistance efflux transporter EmrE"/>
    <property type="match status" value="2"/>
</dbReference>
<dbReference type="InterPro" id="IPR000620">
    <property type="entry name" value="EamA_dom"/>
</dbReference>
<accession>A0A1I0CBC1</accession>
<dbReference type="PANTHER" id="PTHR32322">
    <property type="entry name" value="INNER MEMBRANE TRANSPORTER"/>
    <property type="match status" value="1"/>
</dbReference>
<organism evidence="9 10">
    <name type="scientific">Salinibacillus kushneri</name>
    <dbReference type="NCBI Taxonomy" id="237682"/>
    <lineage>
        <taxon>Bacteria</taxon>
        <taxon>Bacillati</taxon>
        <taxon>Bacillota</taxon>
        <taxon>Bacilli</taxon>
        <taxon>Bacillales</taxon>
        <taxon>Bacillaceae</taxon>
        <taxon>Salinibacillus</taxon>
    </lineage>
</organism>
<reference evidence="10" key="1">
    <citation type="submission" date="2016-10" db="EMBL/GenBank/DDBJ databases">
        <authorList>
            <person name="Varghese N."/>
            <person name="Submissions S."/>
        </authorList>
    </citation>
    <scope>NUCLEOTIDE SEQUENCE [LARGE SCALE GENOMIC DNA]</scope>
    <source>
        <strain evidence="10">CGMCC 1.3566</strain>
    </source>
</reference>
<comment type="subcellular location">
    <subcellularLocation>
        <location evidence="1">Cell membrane</location>
        <topology evidence="1">Multi-pass membrane protein</topology>
    </subcellularLocation>
</comment>
<evidence type="ECO:0000256" key="2">
    <source>
        <dbReference type="ARBA" id="ARBA00007362"/>
    </source>
</evidence>
<dbReference type="InterPro" id="IPR050638">
    <property type="entry name" value="AA-Vitamin_Transporters"/>
</dbReference>
<evidence type="ECO:0000256" key="4">
    <source>
        <dbReference type="ARBA" id="ARBA00022692"/>
    </source>
</evidence>
<feature type="transmembrane region" description="Helical" evidence="7">
    <location>
        <begin position="120"/>
        <end position="140"/>
    </location>
</feature>
<keyword evidence="4 7" id="KW-0812">Transmembrane</keyword>
<evidence type="ECO:0000313" key="9">
    <source>
        <dbReference type="EMBL" id="SET16188.1"/>
    </source>
</evidence>
<feature type="transmembrane region" description="Helical" evidence="7">
    <location>
        <begin position="269"/>
        <end position="293"/>
    </location>
</feature>
<evidence type="ECO:0000256" key="3">
    <source>
        <dbReference type="ARBA" id="ARBA00022475"/>
    </source>
</evidence>
<keyword evidence="3" id="KW-1003">Cell membrane</keyword>
<dbReference type="RefSeq" id="WP_093132682.1">
    <property type="nucleotide sequence ID" value="NZ_FOHJ01000003.1"/>
</dbReference>
<dbReference type="PANTHER" id="PTHR32322:SF18">
    <property type="entry name" value="S-ADENOSYLMETHIONINE_S-ADENOSYLHOMOCYSTEINE TRANSPORTER"/>
    <property type="match status" value="1"/>
</dbReference>
<protein>
    <submittedName>
        <fullName evidence="9">Permease of the drug/metabolite transporter (DMT) superfamily</fullName>
    </submittedName>
</protein>
<feature type="domain" description="EamA" evidence="8">
    <location>
        <begin position="148"/>
        <end position="284"/>
    </location>
</feature>